<keyword evidence="2" id="KW-1185">Reference proteome</keyword>
<evidence type="ECO:0000313" key="1">
    <source>
        <dbReference type="EMBL" id="MBW0530365.1"/>
    </source>
</evidence>
<reference evidence="1" key="1">
    <citation type="submission" date="2021-03" db="EMBL/GenBank/DDBJ databases">
        <title>Draft genome sequence of rust myrtle Austropuccinia psidii MF-1, a brazilian biotype.</title>
        <authorList>
            <person name="Quecine M.C."/>
            <person name="Pachon D.M.R."/>
            <person name="Bonatelli M.L."/>
            <person name="Correr F.H."/>
            <person name="Franceschini L.M."/>
            <person name="Leite T.F."/>
            <person name="Margarido G.R.A."/>
            <person name="Almeida C.A."/>
            <person name="Ferrarezi J.A."/>
            <person name="Labate C.A."/>
        </authorList>
    </citation>
    <scope>NUCLEOTIDE SEQUENCE</scope>
    <source>
        <strain evidence="1">MF-1</strain>
    </source>
</reference>
<dbReference type="OrthoDB" id="2289822at2759"/>
<accession>A0A9Q3I8P9</accession>
<dbReference type="EMBL" id="AVOT02035938">
    <property type="protein sequence ID" value="MBW0530365.1"/>
    <property type="molecule type" value="Genomic_DNA"/>
</dbReference>
<proteinExistence type="predicted"/>
<protein>
    <submittedName>
        <fullName evidence="1">Uncharacterized protein</fullName>
    </submittedName>
</protein>
<gene>
    <name evidence="1" type="ORF">O181_070080</name>
</gene>
<evidence type="ECO:0000313" key="2">
    <source>
        <dbReference type="Proteomes" id="UP000765509"/>
    </source>
</evidence>
<organism evidence="1 2">
    <name type="scientific">Austropuccinia psidii MF-1</name>
    <dbReference type="NCBI Taxonomy" id="1389203"/>
    <lineage>
        <taxon>Eukaryota</taxon>
        <taxon>Fungi</taxon>
        <taxon>Dikarya</taxon>
        <taxon>Basidiomycota</taxon>
        <taxon>Pucciniomycotina</taxon>
        <taxon>Pucciniomycetes</taxon>
        <taxon>Pucciniales</taxon>
        <taxon>Sphaerophragmiaceae</taxon>
        <taxon>Austropuccinia</taxon>
    </lineage>
</organism>
<name>A0A9Q3I8P9_9BASI</name>
<comment type="caution">
    <text evidence="1">The sequence shown here is derived from an EMBL/GenBank/DDBJ whole genome shotgun (WGS) entry which is preliminary data.</text>
</comment>
<sequence length="260" mass="29485">MEDQFWSENEDNNKVKGYLSEALIENIRKRIKEVIVPQGVSHIPSTIGTPKTGKLKANKWASLFGIYLPLIVLDLFWDVGPSNHLILFNIGALIQCTKIIGASSVTKEDPNMFSQAYQTYQHSSNLLFPNIYITPNHHYAMHIPEHLSRWGPLNGVCEYGGERLIGLLQKFKTNSLNGAVEETIMKKFGQFQRLQQVKPVLGVPLNESPSLSLNQKILDNVSYLQLLKHLQNSHPQLRHYADLPHPSHSMFLQNLVCQPP</sequence>
<dbReference type="AlphaFoldDB" id="A0A9Q3I8P9"/>
<dbReference type="Proteomes" id="UP000765509">
    <property type="component" value="Unassembled WGS sequence"/>
</dbReference>